<sequence length="70" mass="7957">MDTKEANQVTQRSANAIEWDIALSKGRIGQTEKDIEELKTKAWSGGKIKQLESDLAGYKKDLEKYEGERK</sequence>
<name>A0ABY6UEK5_BIOOC</name>
<evidence type="ECO:0000313" key="1">
    <source>
        <dbReference type="EMBL" id="VUC29607.1"/>
    </source>
</evidence>
<evidence type="ECO:0000313" key="2">
    <source>
        <dbReference type="Proteomes" id="UP000766486"/>
    </source>
</evidence>
<dbReference type="Proteomes" id="UP000766486">
    <property type="component" value="Unassembled WGS sequence"/>
</dbReference>
<organism evidence="1 2">
    <name type="scientific">Bionectria ochroleuca</name>
    <name type="common">Gliocladium roseum</name>
    <dbReference type="NCBI Taxonomy" id="29856"/>
    <lineage>
        <taxon>Eukaryota</taxon>
        <taxon>Fungi</taxon>
        <taxon>Dikarya</taxon>
        <taxon>Ascomycota</taxon>
        <taxon>Pezizomycotina</taxon>
        <taxon>Sordariomycetes</taxon>
        <taxon>Hypocreomycetidae</taxon>
        <taxon>Hypocreales</taxon>
        <taxon>Bionectriaceae</taxon>
        <taxon>Clonostachys</taxon>
    </lineage>
</organism>
<proteinExistence type="predicted"/>
<reference evidence="1 2" key="1">
    <citation type="submission" date="2019-06" db="EMBL/GenBank/DDBJ databases">
        <authorList>
            <person name="Broberg M."/>
        </authorList>
    </citation>
    <scope>NUCLEOTIDE SEQUENCE [LARGE SCALE GENOMIC DNA]</scope>
</reference>
<accession>A0ABY6UEK5</accession>
<gene>
    <name evidence="1" type="ORF">CLO192961_LOCUS262197</name>
</gene>
<keyword evidence="2" id="KW-1185">Reference proteome</keyword>
<comment type="caution">
    <text evidence="1">The sequence shown here is derived from an EMBL/GenBank/DDBJ whole genome shotgun (WGS) entry which is preliminary data.</text>
</comment>
<protein>
    <submittedName>
        <fullName evidence="1">Uncharacterized protein</fullName>
    </submittedName>
</protein>
<dbReference type="EMBL" id="CABFNS010000806">
    <property type="protein sequence ID" value="VUC29607.1"/>
    <property type="molecule type" value="Genomic_DNA"/>
</dbReference>